<dbReference type="STRING" id="578459.A0A194S666"/>
<evidence type="ECO:0000313" key="2">
    <source>
        <dbReference type="Proteomes" id="UP000053890"/>
    </source>
</evidence>
<name>A0A194S666_RHOGW</name>
<evidence type="ECO:0000313" key="1">
    <source>
        <dbReference type="EMBL" id="KPV76223.1"/>
    </source>
</evidence>
<proteinExistence type="predicted"/>
<accession>A0A194S666</accession>
<dbReference type="EMBL" id="KQ474076">
    <property type="protein sequence ID" value="KPV76223.1"/>
    <property type="molecule type" value="Genomic_DNA"/>
</dbReference>
<dbReference type="Gene3D" id="3.40.50.1000">
    <property type="entry name" value="HAD superfamily/HAD-like"/>
    <property type="match status" value="1"/>
</dbReference>
<keyword evidence="2" id="KW-1185">Reference proteome</keyword>
<dbReference type="GeneID" id="28979000"/>
<dbReference type="Proteomes" id="UP000053890">
    <property type="component" value="Unassembled WGS sequence"/>
</dbReference>
<protein>
    <submittedName>
        <fullName evidence="1">Uncharacterized protein</fullName>
    </submittedName>
</protein>
<reference evidence="1 2" key="1">
    <citation type="journal article" date="2015" name="Front. Microbiol.">
        <title>Genome sequence of the plant growth promoting endophytic yeast Rhodotorula graminis WP1.</title>
        <authorList>
            <person name="Firrincieli A."/>
            <person name="Otillar R."/>
            <person name="Salamov A."/>
            <person name="Schmutz J."/>
            <person name="Khan Z."/>
            <person name="Redman R.S."/>
            <person name="Fleck N.D."/>
            <person name="Lindquist E."/>
            <person name="Grigoriev I.V."/>
            <person name="Doty S.L."/>
        </authorList>
    </citation>
    <scope>NUCLEOTIDE SEQUENCE [LARGE SCALE GENOMIC DNA]</scope>
    <source>
        <strain evidence="1 2">WP1</strain>
    </source>
</reference>
<gene>
    <name evidence="1" type="ORF">RHOBADRAFT_64700</name>
</gene>
<dbReference type="OrthoDB" id="1711508at2759"/>
<dbReference type="AlphaFoldDB" id="A0A194S666"/>
<sequence length="136" mass="15712">MGGELDIKDLEVIWSELNKEEGVQWGVEDTVVLTDFPGHMKLQPKNYILVPQMSYKSNIRPRDDQFLLLMIAVLKDLETETNFANHIASLDWDKLQIWTSLDEHSTNERNSYLCNAVKICAEYRIDIKAFTGNKHA</sequence>
<dbReference type="RefSeq" id="XP_018272272.1">
    <property type="nucleotide sequence ID" value="XM_018418553.1"/>
</dbReference>
<dbReference type="InterPro" id="IPR023214">
    <property type="entry name" value="HAD_sf"/>
</dbReference>
<organism evidence="1 2">
    <name type="scientific">Rhodotorula graminis (strain WP1)</name>
    <dbReference type="NCBI Taxonomy" id="578459"/>
    <lineage>
        <taxon>Eukaryota</taxon>
        <taxon>Fungi</taxon>
        <taxon>Dikarya</taxon>
        <taxon>Basidiomycota</taxon>
        <taxon>Pucciniomycotina</taxon>
        <taxon>Microbotryomycetes</taxon>
        <taxon>Sporidiobolales</taxon>
        <taxon>Sporidiobolaceae</taxon>
        <taxon>Rhodotorula</taxon>
    </lineage>
</organism>